<dbReference type="Gene3D" id="1.20.140.160">
    <property type="match status" value="1"/>
</dbReference>
<comment type="caution">
    <text evidence="1">The sequence shown here is derived from an EMBL/GenBank/DDBJ whole genome shotgun (WGS) entry which is preliminary data.</text>
</comment>
<dbReference type="Proteomes" id="UP000178656">
    <property type="component" value="Unassembled WGS sequence"/>
</dbReference>
<gene>
    <name evidence="1" type="ORF">A2482_01750</name>
</gene>
<evidence type="ECO:0000313" key="2">
    <source>
        <dbReference type="Proteomes" id="UP000178656"/>
    </source>
</evidence>
<protein>
    <recommendedName>
        <fullName evidence="3">RNA polymerase sigma-70 region 2 domain-containing protein</fullName>
    </recommendedName>
</protein>
<dbReference type="SUPFAM" id="SSF88659">
    <property type="entry name" value="Sigma3 and sigma4 domains of RNA polymerase sigma factors"/>
    <property type="match status" value="1"/>
</dbReference>
<dbReference type="NCBIfam" id="TIGR02937">
    <property type="entry name" value="sigma70-ECF"/>
    <property type="match status" value="1"/>
</dbReference>
<dbReference type="InterPro" id="IPR013325">
    <property type="entry name" value="RNA_pol_sigma_r2"/>
</dbReference>
<evidence type="ECO:0008006" key="3">
    <source>
        <dbReference type="Google" id="ProtNLM"/>
    </source>
</evidence>
<accession>A0A1F5TG58</accession>
<dbReference type="Gene3D" id="1.10.1740.10">
    <property type="match status" value="1"/>
</dbReference>
<dbReference type="EMBL" id="MFGM01000012">
    <property type="protein sequence ID" value="OGF37910.1"/>
    <property type="molecule type" value="Genomic_DNA"/>
</dbReference>
<evidence type="ECO:0000313" key="1">
    <source>
        <dbReference type="EMBL" id="OGF37910.1"/>
    </source>
</evidence>
<organism evidence="1 2">
    <name type="scientific">Candidatus Falkowbacteria bacterium RIFOXYC2_FULL_48_21</name>
    <dbReference type="NCBI Taxonomy" id="1798005"/>
    <lineage>
        <taxon>Bacteria</taxon>
        <taxon>Candidatus Falkowiibacteriota</taxon>
    </lineage>
</organism>
<dbReference type="SUPFAM" id="SSF88946">
    <property type="entry name" value="Sigma2 domain of RNA polymerase sigma factors"/>
    <property type="match status" value="1"/>
</dbReference>
<dbReference type="InterPro" id="IPR013324">
    <property type="entry name" value="RNA_pol_sigma_r3/r4-like"/>
</dbReference>
<name>A0A1F5TG58_9BACT</name>
<dbReference type="AlphaFoldDB" id="A0A1F5TG58"/>
<dbReference type="GO" id="GO:0006352">
    <property type="term" value="P:DNA-templated transcription initiation"/>
    <property type="evidence" value="ECO:0007669"/>
    <property type="project" value="InterPro"/>
</dbReference>
<reference evidence="1 2" key="1">
    <citation type="journal article" date="2016" name="Nat. Commun.">
        <title>Thousands of microbial genomes shed light on interconnected biogeochemical processes in an aquifer system.</title>
        <authorList>
            <person name="Anantharaman K."/>
            <person name="Brown C.T."/>
            <person name="Hug L.A."/>
            <person name="Sharon I."/>
            <person name="Castelle C.J."/>
            <person name="Probst A.J."/>
            <person name="Thomas B.C."/>
            <person name="Singh A."/>
            <person name="Wilkins M.J."/>
            <person name="Karaoz U."/>
            <person name="Brodie E.L."/>
            <person name="Williams K.H."/>
            <person name="Hubbard S.S."/>
            <person name="Banfield J.F."/>
        </authorList>
    </citation>
    <scope>NUCLEOTIDE SEQUENCE [LARGE SCALE GENOMIC DNA]</scope>
</reference>
<dbReference type="InterPro" id="IPR014284">
    <property type="entry name" value="RNA_pol_sigma-70_dom"/>
</dbReference>
<sequence length="255" mass="29559">MHPDEIRNLVMDNQGLIPFFIKMRFGCFPLPGYTKDECWQMGMIGLFLAARRWNGKNTFATYAQWWIFQVVMDDIQTQRSGFHIGRQLQNRSHALKKYCSQNAIPLANITADNPELLHEMNVNKTRLATIISAAQRSGRLLSLDETIRTNKRDQDGETKRGDRVANSANLWQENESCDDPAKLYEKEELKHKLRQVIANGQSKLTEKQRRLLTRVFLDNLSIASAGQELGMSRSLAHLTITKAIWKIHWKFHEYQ</sequence>
<dbReference type="GO" id="GO:0003700">
    <property type="term" value="F:DNA-binding transcription factor activity"/>
    <property type="evidence" value="ECO:0007669"/>
    <property type="project" value="InterPro"/>
</dbReference>
<proteinExistence type="predicted"/>